<dbReference type="InterPro" id="IPR029063">
    <property type="entry name" value="SAM-dependent_MTases_sf"/>
</dbReference>
<evidence type="ECO:0000256" key="6">
    <source>
        <dbReference type="PIRSR" id="PIRSR000410-1"/>
    </source>
</evidence>
<dbReference type="PRINTS" id="PR00996">
    <property type="entry name" value="CHERMTFRASE"/>
</dbReference>
<accession>A0A261S4U1</accession>
<proteinExistence type="predicted"/>
<dbReference type="InterPro" id="IPR050903">
    <property type="entry name" value="Bact_Chemotaxis_MeTrfase"/>
</dbReference>
<evidence type="ECO:0000256" key="2">
    <source>
        <dbReference type="ARBA" id="ARBA00022603"/>
    </source>
</evidence>
<evidence type="ECO:0000256" key="5">
    <source>
        <dbReference type="PIRNR" id="PIRNR000410"/>
    </source>
</evidence>
<keyword evidence="2 5" id="KW-0489">Methyltransferase</keyword>
<feature type="binding site" evidence="6">
    <location>
        <position position="145"/>
    </location>
    <ligand>
        <name>S-adenosyl-L-methionine</name>
        <dbReference type="ChEBI" id="CHEBI:59789"/>
    </ligand>
</feature>
<feature type="binding site" evidence="6">
    <location>
        <position position="74"/>
    </location>
    <ligand>
        <name>S-adenosyl-L-methionine</name>
        <dbReference type="ChEBI" id="CHEBI:59789"/>
    </ligand>
</feature>
<dbReference type="GO" id="GO:0032259">
    <property type="term" value="P:methylation"/>
    <property type="evidence" value="ECO:0007669"/>
    <property type="project" value="UniProtKB-KW"/>
</dbReference>
<dbReference type="InterPro" id="IPR036804">
    <property type="entry name" value="CheR_N_sf"/>
</dbReference>
<dbReference type="Gene3D" id="1.10.155.10">
    <property type="entry name" value="Chemotaxis receptor methyltransferase CheR, N-terminal domain"/>
    <property type="match status" value="1"/>
</dbReference>
<organism evidence="8 9">
    <name type="scientific">Bordetella genomosp. 10</name>
    <dbReference type="NCBI Taxonomy" id="1416804"/>
    <lineage>
        <taxon>Bacteria</taxon>
        <taxon>Pseudomonadati</taxon>
        <taxon>Pseudomonadota</taxon>
        <taxon>Betaproteobacteria</taxon>
        <taxon>Burkholderiales</taxon>
        <taxon>Alcaligenaceae</taxon>
        <taxon>Bordetella</taxon>
    </lineage>
</organism>
<dbReference type="InterPro" id="IPR022642">
    <property type="entry name" value="CheR_C"/>
</dbReference>
<dbReference type="EMBL" id="NEVM01000005">
    <property type="protein sequence ID" value="OZI31493.1"/>
    <property type="molecule type" value="Genomic_DNA"/>
</dbReference>
<dbReference type="SUPFAM" id="SSF53335">
    <property type="entry name" value="S-adenosyl-L-methionine-dependent methyltransferases"/>
    <property type="match status" value="1"/>
</dbReference>
<dbReference type="InterPro" id="IPR022641">
    <property type="entry name" value="CheR_N"/>
</dbReference>
<keyword evidence="3 5" id="KW-0808">Transferase</keyword>
<dbReference type="AlphaFoldDB" id="A0A261S4U1"/>
<dbReference type="PIRSF" id="PIRSF000410">
    <property type="entry name" value="CheR"/>
    <property type="match status" value="1"/>
</dbReference>
<dbReference type="InterPro" id="IPR026024">
    <property type="entry name" value="Chemotaxis_MeTrfase_CheR"/>
</dbReference>
<dbReference type="Pfam" id="PF01739">
    <property type="entry name" value="CheR"/>
    <property type="match status" value="1"/>
</dbReference>
<keyword evidence="4 5" id="KW-0949">S-adenosyl-L-methionine</keyword>
<evidence type="ECO:0000259" key="7">
    <source>
        <dbReference type="PROSITE" id="PS50123"/>
    </source>
</evidence>
<keyword evidence="9" id="KW-1185">Reference proteome</keyword>
<comment type="catalytic activity">
    <reaction evidence="1 5">
        <text>L-glutamyl-[protein] + S-adenosyl-L-methionine = [protein]-L-glutamate 5-O-methyl ester + S-adenosyl-L-homocysteine</text>
        <dbReference type="Rhea" id="RHEA:24452"/>
        <dbReference type="Rhea" id="RHEA-COMP:10208"/>
        <dbReference type="Rhea" id="RHEA-COMP:10311"/>
        <dbReference type="ChEBI" id="CHEBI:29973"/>
        <dbReference type="ChEBI" id="CHEBI:57856"/>
        <dbReference type="ChEBI" id="CHEBI:59789"/>
        <dbReference type="ChEBI" id="CHEBI:82795"/>
        <dbReference type="EC" id="2.1.1.80"/>
    </reaction>
</comment>
<protein>
    <recommendedName>
        <fullName evidence="5">Chemotaxis protein methyltransferase</fullName>
        <ecNumber evidence="5">2.1.1.80</ecNumber>
    </recommendedName>
</protein>
<feature type="binding site" evidence="6">
    <location>
        <position position="76"/>
    </location>
    <ligand>
        <name>S-adenosyl-L-methionine</name>
        <dbReference type="ChEBI" id="CHEBI:59789"/>
    </ligand>
</feature>
<feature type="binding site" evidence="6">
    <location>
        <begin position="220"/>
        <end position="221"/>
    </location>
    <ligand>
        <name>S-adenosyl-L-methionine</name>
        <dbReference type="ChEBI" id="CHEBI:59789"/>
    </ligand>
</feature>
<evidence type="ECO:0000256" key="3">
    <source>
        <dbReference type="ARBA" id="ARBA00022679"/>
    </source>
</evidence>
<dbReference type="InterPro" id="IPR000780">
    <property type="entry name" value="CheR_MeTrfase"/>
</dbReference>
<comment type="function">
    <text evidence="5">Methylation of the membrane-bound methyl-accepting chemotaxis proteins (MCP) to form gamma-glutamyl methyl ester residues in MCP.</text>
</comment>
<dbReference type="EC" id="2.1.1.80" evidence="5"/>
<name>A0A261S4U1_9BORD</name>
<comment type="caution">
    <text evidence="8">The sequence shown here is derived from an EMBL/GenBank/DDBJ whole genome shotgun (WGS) entry which is preliminary data.</text>
</comment>
<evidence type="ECO:0000313" key="8">
    <source>
        <dbReference type="EMBL" id="OZI31493.1"/>
    </source>
</evidence>
<dbReference type="Proteomes" id="UP000216020">
    <property type="component" value="Unassembled WGS sequence"/>
</dbReference>
<dbReference type="RefSeq" id="WP_094855902.1">
    <property type="nucleotide sequence ID" value="NZ_NEVM01000005.1"/>
</dbReference>
<dbReference type="Gene3D" id="3.40.50.150">
    <property type="entry name" value="Vaccinia Virus protein VP39"/>
    <property type="match status" value="1"/>
</dbReference>
<feature type="binding site" evidence="6">
    <location>
        <position position="122"/>
    </location>
    <ligand>
        <name>S-adenosyl-L-methionine</name>
        <dbReference type="ChEBI" id="CHEBI:59789"/>
    </ligand>
</feature>
<dbReference type="Pfam" id="PF03705">
    <property type="entry name" value="CheR_N"/>
    <property type="match status" value="1"/>
</dbReference>
<dbReference type="PROSITE" id="PS50123">
    <property type="entry name" value="CHER"/>
    <property type="match status" value="1"/>
</dbReference>
<dbReference type="SUPFAM" id="SSF47757">
    <property type="entry name" value="Chemotaxis receptor methyltransferase CheR, N-terminal domain"/>
    <property type="match status" value="1"/>
</dbReference>
<evidence type="ECO:0000256" key="1">
    <source>
        <dbReference type="ARBA" id="ARBA00001541"/>
    </source>
</evidence>
<dbReference type="PANTHER" id="PTHR24422:SF26">
    <property type="entry name" value="CHEMOTAXIS PROTEIN METHYLTRANSFERASE"/>
    <property type="match status" value="1"/>
</dbReference>
<dbReference type="CDD" id="cd02440">
    <property type="entry name" value="AdoMet_MTases"/>
    <property type="match status" value="1"/>
</dbReference>
<feature type="domain" description="CheR-type methyltransferase" evidence="7">
    <location>
        <begin position="1"/>
        <end position="274"/>
    </location>
</feature>
<dbReference type="OrthoDB" id="9816309at2"/>
<dbReference type="SMART" id="SM00138">
    <property type="entry name" value="MeTrc"/>
    <property type="match status" value="1"/>
</dbReference>
<sequence>MYAISDQEFANFQRFIFEAAGISLSPAKKALVCGRLAKRLEARRLDSYGAYFSLLRRDGEAQETQLAIDLLTTNETYFFREPRHFEVLAREARDDGGQEKGQRPRPTLPYRVWSAASSTGEEAYTIAMVLDDCLQGRPFEVVGTDISMRVLARARTGHYPEQRGRQIPPAMLKRYCLKGLGPQAGTFLVDRALRRNVRFDHANLNAALPELGLFDAVFLRNVMIYFNGETKRQVVERVLSRLKRGGLLFVGHSESLHGFDAAVAPMMPSVYRKA</sequence>
<dbReference type="PANTHER" id="PTHR24422">
    <property type="entry name" value="CHEMOTAXIS PROTEIN METHYLTRANSFERASE"/>
    <property type="match status" value="1"/>
</dbReference>
<feature type="binding site" evidence="6">
    <location>
        <begin position="203"/>
        <end position="204"/>
    </location>
    <ligand>
        <name>S-adenosyl-L-methionine</name>
        <dbReference type="ChEBI" id="CHEBI:59789"/>
    </ligand>
</feature>
<reference evidence="9" key="1">
    <citation type="submission" date="2017-05" db="EMBL/GenBank/DDBJ databases">
        <title>Complete and WGS of Bordetella genogroups.</title>
        <authorList>
            <person name="Spilker T."/>
            <person name="Lipuma J."/>
        </authorList>
    </citation>
    <scope>NUCLEOTIDE SEQUENCE [LARGE SCALE GENOMIC DNA]</scope>
    <source>
        <strain evidence="9">AU16122</strain>
    </source>
</reference>
<evidence type="ECO:0000256" key="4">
    <source>
        <dbReference type="ARBA" id="ARBA00022691"/>
    </source>
</evidence>
<evidence type="ECO:0000313" key="9">
    <source>
        <dbReference type="Proteomes" id="UP000216020"/>
    </source>
</evidence>
<dbReference type="GO" id="GO:0008983">
    <property type="term" value="F:protein-glutamate O-methyltransferase activity"/>
    <property type="evidence" value="ECO:0007669"/>
    <property type="project" value="UniProtKB-EC"/>
</dbReference>
<feature type="binding site" evidence="6">
    <location>
        <position position="80"/>
    </location>
    <ligand>
        <name>S-adenosyl-L-methionine</name>
        <dbReference type="ChEBI" id="CHEBI:59789"/>
    </ligand>
</feature>
<gene>
    <name evidence="8" type="ORF">CAL29_26730</name>
</gene>